<feature type="compositionally biased region" description="Basic and acidic residues" evidence="2">
    <location>
        <begin position="409"/>
        <end position="427"/>
    </location>
</feature>
<feature type="compositionally biased region" description="Low complexity" evidence="2">
    <location>
        <begin position="478"/>
        <end position="489"/>
    </location>
</feature>
<evidence type="ECO:0000256" key="2">
    <source>
        <dbReference type="SAM" id="MobiDB-lite"/>
    </source>
</evidence>
<reference evidence="3 4" key="2">
    <citation type="submission" date="2015-05" db="EMBL/GenBank/DDBJ databases">
        <authorList>
            <person name="Morales-Cruz A."/>
            <person name="Amrine K.C."/>
            <person name="Cantu D."/>
        </authorList>
    </citation>
    <scope>NUCLEOTIDE SEQUENCE [LARGE SCALE GENOMIC DNA]</scope>
    <source>
        <strain evidence="3">DA912</strain>
    </source>
</reference>
<feature type="region of interest" description="Disordered" evidence="2">
    <location>
        <begin position="448"/>
        <end position="698"/>
    </location>
</feature>
<organism evidence="3 4">
    <name type="scientific">Diaporthe ampelina</name>
    <dbReference type="NCBI Taxonomy" id="1214573"/>
    <lineage>
        <taxon>Eukaryota</taxon>
        <taxon>Fungi</taxon>
        <taxon>Dikarya</taxon>
        <taxon>Ascomycota</taxon>
        <taxon>Pezizomycotina</taxon>
        <taxon>Sordariomycetes</taxon>
        <taxon>Sordariomycetidae</taxon>
        <taxon>Diaporthales</taxon>
        <taxon>Diaporthaceae</taxon>
        <taxon>Diaporthe</taxon>
    </lineage>
</organism>
<feature type="region of interest" description="Disordered" evidence="2">
    <location>
        <begin position="248"/>
        <end position="292"/>
    </location>
</feature>
<dbReference type="Proteomes" id="UP000034680">
    <property type="component" value="Unassembled WGS sequence"/>
</dbReference>
<feature type="compositionally biased region" description="Polar residues" evidence="2">
    <location>
        <begin position="566"/>
        <end position="600"/>
    </location>
</feature>
<feature type="compositionally biased region" description="Acidic residues" evidence="2">
    <location>
        <begin position="72"/>
        <end position="81"/>
    </location>
</feature>
<feature type="region of interest" description="Disordered" evidence="2">
    <location>
        <begin position="409"/>
        <end position="430"/>
    </location>
</feature>
<feature type="compositionally biased region" description="Polar residues" evidence="2">
    <location>
        <begin position="507"/>
        <end position="556"/>
    </location>
</feature>
<evidence type="ECO:0000256" key="1">
    <source>
        <dbReference type="SAM" id="Coils"/>
    </source>
</evidence>
<comment type="caution">
    <text evidence="3">The sequence shown here is derived from an EMBL/GenBank/DDBJ whole genome shotgun (WGS) entry which is preliminary data.</text>
</comment>
<evidence type="ECO:0000313" key="4">
    <source>
        <dbReference type="Proteomes" id="UP000034680"/>
    </source>
</evidence>
<feature type="coiled-coil region" evidence="1">
    <location>
        <begin position="166"/>
        <end position="200"/>
    </location>
</feature>
<accession>A0A0G2FX31</accession>
<feature type="compositionally biased region" description="Basic residues" evidence="2">
    <location>
        <begin position="248"/>
        <end position="271"/>
    </location>
</feature>
<keyword evidence="1" id="KW-0175">Coiled coil</keyword>
<feature type="compositionally biased region" description="Low complexity" evidence="2">
    <location>
        <begin position="604"/>
        <end position="618"/>
    </location>
</feature>
<protein>
    <submittedName>
        <fullName evidence="3">Uncharacterized protein</fullName>
    </submittedName>
</protein>
<reference evidence="3 4" key="1">
    <citation type="submission" date="2015-05" db="EMBL/GenBank/DDBJ databases">
        <title>Distinctive expansion of gene families associated with plant cell wall degradation and secondary metabolism in the genomes of grapevine trunk pathogens.</title>
        <authorList>
            <person name="Lawrence D.P."/>
            <person name="Travadon R."/>
            <person name="Rolshausen P.E."/>
            <person name="Baumgartner K."/>
        </authorList>
    </citation>
    <scope>NUCLEOTIDE SEQUENCE [LARGE SCALE GENOMIC DNA]</scope>
    <source>
        <strain evidence="3">DA912</strain>
    </source>
</reference>
<dbReference type="EMBL" id="LCUC01000058">
    <property type="protein sequence ID" value="KKY38454.1"/>
    <property type="molecule type" value="Genomic_DNA"/>
</dbReference>
<feature type="compositionally biased region" description="Low complexity" evidence="2">
    <location>
        <begin position="14"/>
        <end position="33"/>
    </location>
</feature>
<gene>
    <name evidence="3" type="ORF">UCDDA912_g01530</name>
</gene>
<feature type="region of interest" description="Disordered" evidence="2">
    <location>
        <begin position="1"/>
        <end position="138"/>
    </location>
</feature>
<sequence length="698" mass="75204">MESSPDSSDPPDHPSSSVGSTINSGSDGFGSPSRSRRGRSESRESSPGPLIIERSIDVKDLNQGNSASNNGDGEDMTDEEFFAQFGEEIPEWAKLPPDAEPQAQDNGFQDLREEDLEAQIDSELGPGDGDASMDISQEDLEAQLDIELSGGDDDLMELCEEDLEAQLNAEIEADTLQEDAAEAARRKANLEEALRIAAEQAALVVSYDQRDNPSPPGGAANGPLGNINNAITVMSELGPNVNTLAVKRHSKMKSMNRPKKRARKTAPKPKHSGPLEARVGRSQPPPMRKTDELPQLYHHNTRVDLNRCYRSLGLDVGRGKAVYDNLREYLRIPGNSVNLSAKDVDTGNTKRIIADIAHKLLVDQRWGRTYFDRPSLASGCKFITFQGNSTEVFLEFTSLVYKAMKLEEKRKKGRAKQQEEKAAREVVQHPTSEAFATTTYFSPQAVAQALPSQAPTDATGNSSPVATKQQPQSQAFTNAAVNSSPVVSQPAPPQAPNNGAQNYPRVPTQQSQPQAFTNTANNSPGATVQQPRPQPPSNAQGNLPRVATQQPRSRASTHAAVDSYPVVSQQQQPANARNNGSHLGMEQAQSQPPANTQSNLPRVATQQQRRPQEPTRATNHPVQGVTQQPSAQASTNGASNPPRPVTQRQPPAQATVGGVVIAPRSVAPRPPSQPAAGAAHSSPHSAATQQQQRPRLTS</sequence>
<feature type="compositionally biased region" description="Polar residues" evidence="2">
    <location>
        <begin position="62"/>
        <end position="71"/>
    </location>
</feature>
<proteinExistence type="predicted"/>
<feature type="compositionally biased region" description="Polar residues" evidence="2">
    <location>
        <begin position="450"/>
        <end position="477"/>
    </location>
</feature>
<dbReference type="OrthoDB" id="5244322at2759"/>
<feature type="compositionally biased region" description="Low complexity" evidence="2">
    <location>
        <begin position="674"/>
        <end position="692"/>
    </location>
</feature>
<name>A0A0G2FX31_9PEZI</name>
<evidence type="ECO:0000313" key="3">
    <source>
        <dbReference type="EMBL" id="KKY38454.1"/>
    </source>
</evidence>
<keyword evidence="4" id="KW-1185">Reference proteome</keyword>
<dbReference type="AlphaFoldDB" id="A0A0G2FX31"/>
<dbReference type="STRING" id="1214573.A0A0G2FX31"/>
<feature type="compositionally biased region" description="Polar residues" evidence="2">
    <location>
        <begin position="620"/>
        <end position="639"/>
    </location>
</feature>